<dbReference type="InterPro" id="IPR001584">
    <property type="entry name" value="Integrase_cat-core"/>
</dbReference>
<feature type="compositionally biased region" description="Low complexity" evidence="2">
    <location>
        <begin position="184"/>
        <end position="198"/>
    </location>
</feature>
<feature type="domain" description="Integrase catalytic" evidence="3">
    <location>
        <begin position="450"/>
        <end position="524"/>
    </location>
</feature>
<dbReference type="CDD" id="cd09272">
    <property type="entry name" value="RNase_HI_RT_Ty1"/>
    <property type="match status" value="1"/>
</dbReference>
<dbReference type="PANTHER" id="PTHR11439:SF495">
    <property type="entry name" value="REVERSE TRANSCRIPTASE, RNA-DEPENDENT DNA POLYMERASE-RELATED"/>
    <property type="match status" value="1"/>
</dbReference>
<proteinExistence type="predicted"/>
<name>A0A6L2M3G6_TANCI</name>
<evidence type="ECO:0000256" key="2">
    <source>
        <dbReference type="SAM" id="MobiDB-lite"/>
    </source>
</evidence>
<dbReference type="GO" id="GO:0003676">
    <property type="term" value="F:nucleic acid binding"/>
    <property type="evidence" value="ECO:0007669"/>
    <property type="project" value="InterPro"/>
</dbReference>
<keyword evidence="1" id="KW-0175">Coiled coil</keyword>
<evidence type="ECO:0000313" key="4">
    <source>
        <dbReference type="EMBL" id="GEU68533.1"/>
    </source>
</evidence>
<feature type="region of interest" description="Disordered" evidence="2">
    <location>
        <begin position="1"/>
        <end position="22"/>
    </location>
</feature>
<feature type="region of interest" description="Disordered" evidence="2">
    <location>
        <begin position="221"/>
        <end position="250"/>
    </location>
</feature>
<dbReference type="Pfam" id="PF14223">
    <property type="entry name" value="Retrotran_gag_2"/>
    <property type="match status" value="1"/>
</dbReference>
<feature type="coiled-coil region" evidence="1">
    <location>
        <begin position="1352"/>
        <end position="1397"/>
    </location>
</feature>
<dbReference type="PANTHER" id="PTHR11439">
    <property type="entry name" value="GAG-POL-RELATED RETROTRANSPOSON"/>
    <property type="match status" value="1"/>
</dbReference>
<feature type="compositionally biased region" description="Basic residues" evidence="2">
    <location>
        <begin position="1308"/>
        <end position="1318"/>
    </location>
</feature>
<feature type="compositionally biased region" description="Polar residues" evidence="2">
    <location>
        <begin position="631"/>
        <end position="646"/>
    </location>
</feature>
<dbReference type="InterPro" id="IPR036397">
    <property type="entry name" value="RNaseH_sf"/>
</dbReference>
<dbReference type="InterPro" id="IPR012337">
    <property type="entry name" value="RNaseH-like_sf"/>
</dbReference>
<feature type="region of interest" description="Disordered" evidence="2">
    <location>
        <begin position="1296"/>
        <end position="1347"/>
    </location>
</feature>
<dbReference type="Pfam" id="PF07727">
    <property type="entry name" value="RVT_2"/>
    <property type="match status" value="1"/>
</dbReference>
<feature type="compositionally biased region" description="Polar residues" evidence="2">
    <location>
        <begin position="172"/>
        <end position="183"/>
    </location>
</feature>
<comment type="caution">
    <text evidence="4">The sequence shown here is derived from an EMBL/GenBank/DDBJ whole genome shotgun (WGS) entry which is preliminary data.</text>
</comment>
<gene>
    <name evidence="4" type="ORF">Tci_040511</name>
</gene>
<evidence type="ECO:0000259" key="3">
    <source>
        <dbReference type="PROSITE" id="PS50994"/>
    </source>
</evidence>
<dbReference type="InterPro" id="IPR057670">
    <property type="entry name" value="SH3_retrovirus"/>
</dbReference>
<reference evidence="4" key="1">
    <citation type="journal article" date="2019" name="Sci. Rep.">
        <title>Draft genome of Tanacetum cinerariifolium, the natural source of mosquito coil.</title>
        <authorList>
            <person name="Yamashiro T."/>
            <person name="Shiraishi A."/>
            <person name="Satake H."/>
            <person name="Nakayama K."/>
        </authorList>
    </citation>
    <scope>NUCLEOTIDE SEQUENCE</scope>
</reference>
<sequence>MTGYDNHDGDHPKTSNTSPLEDRALHEPYRLSDRQVIQNGNGPVFVTTDTNGMIKVLPSKTAEEVVARENERKARTTLLMALPEDHLAKFHKMADAKEIWEAIKSRFGGNDESKKMQKYLLKQQFKGFSVSTSEDLHKGYDRFQTLLSQLEIHGTTASSSNTQNVAFVSADNTSSTNDVSTDYSVSSPSISKSQKEGSSSYNDEVIHSFFANQSRNFARDCRAKGNQDSRRRDAGYNGNKTRDNGRRPAYQDDSKALVIIDGEDIDWFGHVEEDAQNYVMMAYSSSNSGINNEFSLYDREKSSFAFTDSVKHVKTSRENVKERGTPNHSHKIEKHDRNGFIRKGLGYAFTRKACFVCGSFSHLIRDCNFHEKRMAKQAELTNSKNKVSGQRENRPVWNNVQRVNHQYKFVPSVLLTKTGKFPGNKAHLADYQEFKSGSIAFGGRNGRITGIKREYSNARTPQQNRVVERKNRTLIEAARTMLADSFLPTTFWAEAVNTACYVLNRVLVTKPQNKTPYELLTGKQPIISYLRPFGCHVTILNTIDQLGKFDEKSDSGFLVGYSLNSKAFRVYNLETKRVEENLHVNFLENKPNVVRKGHAWMFDLDYLTNSMNYEPVSIENQANKSACPKEANNSVGTQANDAKSTNSEEINLHEEHFVLPIWSAYSTIVKSSGDKIGKNTDFNTCESLRKEATHDIQNANTSSTNLLNTISIPLSTTGPSRALNDGELSYPNDPLMPHLKDIYASPSKGIFTDSSYDDEGVVTDFNNLETTVNVSPTPTTRIHTIHPKTQILGDLMSAVQTRSKVNKHFKAHALLSYIQKQQRNNHKDFQHCLFACFLSQIEPKKISQALEDERIDYDEVFAHVARIEAIRIFLAFASYMGFIVYQMDVKRAFLYCTIDEEVYVSQPPGFVDLKFPNKVYKIVKALYGLHQAPRACVKTASTPIETQKPLVKDEEAADVDVHLYRFMIGSLMYLTASTPDIMFAVYACSSDYAGTNLDKKSTTGGCQFLGKRLILWQCKKQTIVATSTKEAEYVAAAHCCGQVLWIQNQLLNYGFNFMSIKIYIDNESTICIVKNPVFHSKTKHIEIRHHFIRDAYEKKLIQVLKIHTDDNAAALLTKAFNVSRTAKVKTINDEVRIQALIDEKRVNIKESSICHTLKIDDAEGTSCLSNAEIFNGLAKMGYEKLSEKLTFYKDFFSPQWKFLIHTILQCLSAKTTSGNEFSSTMASAIICEVQLLKLEDMSHHKDIYANPSFTKKVFANMKRVGAGFSRVVTALFDTMLVPAAEEVSLIQANVQSTTIPTEPSTSKPYKKHKSKKQKPQAPKDPSPEPSPEHMLPSPSNDLLPDGQDSMKLKDLIDLCTHLSNKVLELESEVIDIKSSYKERIEKLEGRVTKLEEENGGRIIAEIDEDVEINLEEAQAKLYKIDLKHPEKVLITTAGATTTAKAPKVSVPRRRRGVIIHDPEETTSTVVMHSKVQSKDKGKVVINNSHLFPIIASTSCWSVGPTCTRSKRNLPPLYWFTLPSLMVACCLRVDEFLDWLLVVGKRDVTTADRNDSIWLMASMGSSPYLNTRTVRPESSWGNSEVLMIGKVIHTVKTDIVKLMVEIESFGMSSDEFDNETGSSDGLQPKQADLSCVHALNELYMHEIHFVPSKHEAHQY</sequence>
<feature type="region of interest" description="Disordered" evidence="2">
    <location>
        <begin position="624"/>
        <end position="646"/>
    </location>
</feature>
<dbReference type="PROSITE" id="PS50994">
    <property type="entry name" value="INTEGRASE"/>
    <property type="match status" value="1"/>
</dbReference>
<organism evidence="4">
    <name type="scientific">Tanacetum cinerariifolium</name>
    <name type="common">Dalmatian daisy</name>
    <name type="synonym">Chrysanthemum cinerariifolium</name>
    <dbReference type="NCBI Taxonomy" id="118510"/>
    <lineage>
        <taxon>Eukaryota</taxon>
        <taxon>Viridiplantae</taxon>
        <taxon>Streptophyta</taxon>
        <taxon>Embryophyta</taxon>
        <taxon>Tracheophyta</taxon>
        <taxon>Spermatophyta</taxon>
        <taxon>Magnoliopsida</taxon>
        <taxon>eudicotyledons</taxon>
        <taxon>Gunneridae</taxon>
        <taxon>Pentapetalae</taxon>
        <taxon>asterids</taxon>
        <taxon>campanulids</taxon>
        <taxon>Asterales</taxon>
        <taxon>Asteraceae</taxon>
        <taxon>Asteroideae</taxon>
        <taxon>Anthemideae</taxon>
        <taxon>Anthemidinae</taxon>
        <taxon>Tanacetum</taxon>
    </lineage>
</organism>
<dbReference type="GO" id="GO:0015074">
    <property type="term" value="P:DNA integration"/>
    <property type="evidence" value="ECO:0007669"/>
    <property type="project" value="InterPro"/>
</dbReference>
<accession>A0A6L2M3G6</accession>
<evidence type="ECO:0000256" key="1">
    <source>
        <dbReference type="SAM" id="Coils"/>
    </source>
</evidence>
<protein>
    <submittedName>
        <fullName evidence="4">Ribonuclease H-like domain-containing protein</fullName>
    </submittedName>
</protein>
<dbReference type="SUPFAM" id="SSF53098">
    <property type="entry name" value="Ribonuclease H-like"/>
    <property type="match status" value="1"/>
</dbReference>
<dbReference type="Pfam" id="PF25597">
    <property type="entry name" value="SH3_retrovirus"/>
    <property type="match status" value="1"/>
</dbReference>
<feature type="compositionally biased region" description="Basic and acidic residues" evidence="2">
    <location>
        <begin position="1"/>
        <end position="13"/>
    </location>
</feature>
<dbReference type="Gene3D" id="3.30.420.10">
    <property type="entry name" value="Ribonuclease H-like superfamily/Ribonuclease H"/>
    <property type="match status" value="1"/>
</dbReference>
<dbReference type="EMBL" id="BKCJ010005767">
    <property type="protein sequence ID" value="GEU68533.1"/>
    <property type="molecule type" value="Genomic_DNA"/>
</dbReference>
<feature type="region of interest" description="Disordered" evidence="2">
    <location>
        <begin position="172"/>
        <end position="198"/>
    </location>
</feature>
<dbReference type="InterPro" id="IPR013103">
    <property type="entry name" value="RVT_2"/>
</dbReference>